<organism evidence="1 2">
    <name type="scientific">Oesophagostomum dentatum</name>
    <name type="common">Nodular worm</name>
    <dbReference type="NCBI Taxonomy" id="61180"/>
    <lineage>
        <taxon>Eukaryota</taxon>
        <taxon>Metazoa</taxon>
        <taxon>Ecdysozoa</taxon>
        <taxon>Nematoda</taxon>
        <taxon>Chromadorea</taxon>
        <taxon>Rhabditida</taxon>
        <taxon>Rhabditina</taxon>
        <taxon>Rhabditomorpha</taxon>
        <taxon>Strongyloidea</taxon>
        <taxon>Strongylidae</taxon>
        <taxon>Oesophagostomum</taxon>
    </lineage>
</organism>
<keyword evidence="2" id="KW-1185">Reference proteome</keyword>
<evidence type="ECO:0000313" key="2">
    <source>
        <dbReference type="Proteomes" id="UP000053660"/>
    </source>
</evidence>
<reference evidence="1 2" key="1">
    <citation type="submission" date="2014-03" db="EMBL/GenBank/DDBJ databases">
        <title>Draft genome of the hookworm Oesophagostomum dentatum.</title>
        <authorList>
            <person name="Mitreva M."/>
        </authorList>
    </citation>
    <scope>NUCLEOTIDE SEQUENCE [LARGE SCALE GENOMIC DNA]</scope>
    <source>
        <strain evidence="1 2">OD-Hann</strain>
    </source>
</reference>
<sequence>MKLRQFMTDLKKARNFVEVIAYQVSVELQKHGMAYDHILLTLADKFQSAEDVDNCISATIPPIPAEGEDEYDKKRRLHEYVAKFMIHGSSSGLYKKRKKDVSVIGRINARIIRPQKAVIGWQVIESFECAGTVNGVAHKTFMEAAKAAGLIEDSNEWDLCL</sequence>
<gene>
    <name evidence="1" type="ORF">OESDEN_08773</name>
</gene>
<dbReference type="AlphaFoldDB" id="A0A0B1T7J6"/>
<accession>A0A0B1T7J6</accession>
<dbReference type="OrthoDB" id="1728974at2759"/>
<evidence type="ECO:0000313" key="1">
    <source>
        <dbReference type="EMBL" id="KHJ91365.1"/>
    </source>
</evidence>
<dbReference type="EMBL" id="KN552124">
    <property type="protein sequence ID" value="KHJ91365.1"/>
    <property type="molecule type" value="Genomic_DNA"/>
</dbReference>
<name>A0A0B1T7J6_OESDE</name>
<protein>
    <submittedName>
        <fullName evidence="1">Uncharacterized protein</fullName>
    </submittedName>
</protein>
<proteinExistence type="predicted"/>
<dbReference type="Proteomes" id="UP000053660">
    <property type="component" value="Unassembled WGS sequence"/>
</dbReference>